<dbReference type="InterPro" id="IPR058690">
    <property type="entry name" value="BrxE"/>
</dbReference>
<dbReference type="EMBL" id="ATBP01001047">
    <property type="protein sequence ID" value="ETR68171.1"/>
    <property type="molecule type" value="Genomic_DNA"/>
</dbReference>
<accession>A0A1V1P017</accession>
<dbReference type="AlphaFoldDB" id="A0A1V1P017"/>
<organism evidence="1 2">
    <name type="scientific">Candidatus Magnetoglobus multicellularis str. Araruama</name>
    <dbReference type="NCBI Taxonomy" id="890399"/>
    <lineage>
        <taxon>Bacteria</taxon>
        <taxon>Pseudomonadati</taxon>
        <taxon>Thermodesulfobacteriota</taxon>
        <taxon>Desulfobacteria</taxon>
        <taxon>Desulfobacterales</taxon>
        <taxon>Desulfobacteraceae</taxon>
        <taxon>Candidatus Magnetoglobus</taxon>
    </lineage>
</organism>
<dbReference type="Pfam" id="PF26412">
    <property type="entry name" value="BrxE"/>
    <property type="match status" value="1"/>
</dbReference>
<comment type="caution">
    <text evidence="1">The sequence shown here is derived from an EMBL/GenBank/DDBJ whole genome shotgun (WGS) entry which is preliminary data.</text>
</comment>
<dbReference type="NCBIfam" id="NF033448">
    <property type="entry name" value="BREX_6_BrxE"/>
    <property type="match status" value="1"/>
</dbReference>
<gene>
    <name evidence="1" type="ORF">OMM_04721</name>
</gene>
<protein>
    <submittedName>
        <fullName evidence="1">Uncharacterized protein</fullName>
    </submittedName>
</protein>
<evidence type="ECO:0000313" key="2">
    <source>
        <dbReference type="Proteomes" id="UP000189670"/>
    </source>
</evidence>
<proteinExistence type="predicted"/>
<sequence length="170" mass="19108">MGEKELMNWWNIDIAYEMGGADFLKRLLGDTLALLASGEGILKAAHLKDSQLINEMPENQSVFSLFRPEPQVAVAIEDRLRHFKRYPEDLPEAIKHILDPEKDWASNDLADLISTDTSVPFTGSSFGKEIKKTIGLGIADLMTQLASIIKTNEKSRYVLCYYRETEDASA</sequence>
<name>A0A1V1P017_9BACT</name>
<evidence type="ECO:0000313" key="1">
    <source>
        <dbReference type="EMBL" id="ETR68171.1"/>
    </source>
</evidence>
<reference evidence="2" key="1">
    <citation type="submission" date="2012-11" db="EMBL/GenBank/DDBJ databases">
        <authorList>
            <person name="Lucero-Rivera Y.E."/>
            <person name="Tovar-Ramirez D."/>
        </authorList>
    </citation>
    <scope>NUCLEOTIDE SEQUENCE [LARGE SCALE GENOMIC DNA]</scope>
    <source>
        <strain evidence="2">Araruama</strain>
    </source>
</reference>
<dbReference type="Proteomes" id="UP000189670">
    <property type="component" value="Unassembled WGS sequence"/>
</dbReference>
<dbReference type="NCBIfam" id="NF033447">
    <property type="entry name" value="BrxE_fam"/>
    <property type="match status" value="1"/>
</dbReference>